<dbReference type="InterPro" id="IPR027417">
    <property type="entry name" value="P-loop_NTPase"/>
</dbReference>
<dbReference type="InterPro" id="IPR012676">
    <property type="entry name" value="TGS-like"/>
</dbReference>
<evidence type="ECO:0000259" key="2">
    <source>
        <dbReference type="PROSITE" id="PS51710"/>
    </source>
</evidence>
<dbReference type="PRINTS" id="PR00326">
    <property type="entry name" value="GTP1OBG"/>
</dbReference>
<dbReference type="GO" id="GO:0005525">
    <property type="term" value="F:GTP binding"/>
    <property type="evidence" value="ECO:0007669"/>
    <property type="project" value="InterPro"/>
</dbReference>
<dbReference type="Gene3D" id="3.40.50.300">
    <property type="entry name" value="P-loop containing nucleotide triphosphate hydrolases"/>
    <property type="match status" value="1"/>
</dbReference>
<dbReference type="CDD" id="cd01899">
    <property type="entry name" value="Ygr210"/>
    <property type="match status" value="1"/>
</dbReference>
<evidence type="ECO:0000313" key="4">
    <source>
        <dbReference type="Proteomes" id="UP000006903"/>
    </source>
</evidence>
<evidence type="ECO:0000256" key="1">
    <source>
        <dbReference type="ARBA" id="ARBA00022741"/>
    </source>
</evidence>
<dbReference type="Pfam" id="PF01926">
    <property type="entry name" value="MMR_HSR1"/>
    <property type="match status" value="1"/>
</dbReference>
<dbReference type="CDD" id="cd01669">
    <property type="entry name" value="TGS_MJ1332_like"/>
    <property type="match status" value="1"/>
</dbReference>
<name>B8D6C7_DESA1</name>
<reference evidence="3 4" key="1">
    <citation type="journal article" date="2009" name="J. Bacteriol.">
        <title>Complete genome sequence of the anaerobic, protein-degrading hyperthermophilic crenarchaeon Desulfurococcus kamchatkensis.</title>
        <authorList>
            <person name="Ravin N.V."/>
            <person name="Mardanov A.V."/>
            <person name="Beletsky A.V."/>
            <person name="Kublanov I.V."/>
            <person name="Kolganova T.V."/>
            <person name="Lebedinsky A.V."/>
            <person name="Chernyh N.A."/>
            <person name="Bonch-Osmolovskaya E.A."/>
            <person name="Skryabin K.G."/>
        </authorList>
    </citation>
    <scope>NUCLEOTIDE SEQUENCE [LARGE SCALE GENOMIC DNA]</scope>
    <source>
        <strain evidence="4">DSM 18924 / JCM 16383 / VKM B-2413 / 1221n</strain>
    </source>
</reference>
<dbReference type="NCBIfam" id="NF007171">
    <property type="entry name" value="PRK09602.1"/>
    <property type="match status" value="1"/>
</dbReference>
<organism evidence="3 4">
    <name type="scientific">Desulfurococcus amylolyticus (strain DSM 18924 / JCM 16383 / VKM B-2413 / 1221n)</name>
    <name type="common">Desulfurococcus kamchatkensis</name>
    <dbReference type="NCBI Taxonomy" id="490899"/>
    <lineage>
        <taxon>Archaea</taxon>
        <taxon>Thermoproteota</taxon>
        <taxon>Thermoprotei</taxon>
        <taxon>Desulfurococcales</taxon>
        <taxon>Desulfurococcaceae</taxon>
        <taxon>Desulfurococcus</taxon>
    </lineage>
</organism>
<dbReference type="Gene3D" id="1.10.8.470">
    <property type="match status" value="1"/>
</dbReference>
<dbReference type="RefSeq" id="WP_012608999.1">
    <property type="nucleotide sequence ID" value="NC_011766.1"/>
</dbReference>
<proteinExistence type="predicted"/>
<protein>
    <submittedName>
        <fullName evidence="3">Predicted GTPase</fullName>
    </submittedName>
</protein>
<dbReference type="STRING" id="490899.DKAM_1332"/>
<dbReference type="InterPro" id="IPR012675">
    <property type="entry name" value="Beta-grasp_dom_sf"/>
</dbReference>
<dbReference type="SUPFAM" id="SSF81271">
    <property type="entry name" value="TGS-like"/>
    <property type="match status" value="1"/>
</dbReference>
<dbReference type="SUPFAM" id="SSF52540">
    <property type="entry name" value="P-loop containing nucleoside triphosphate hydrolases"/>
    <property type="match status" value="1"/>
</dbReference>
<dbReference type="Proteomes" id="UP000006903">
    <property type="component" value="Chromosome"/>
</dbReference>
<sequence>MPPPEKIIGIVGKTNVGKSTLFSAITLLPVKIANHPFTTIEPNIGVGHVRVRCVHTEIGLPRCDPRAGFCISGERFIPVKIIDVAGLIPGASMGRGLGNKFMDDLRQADVLIHVVDASGSTDLEGNPAAPGTHDPVEEAENILHEINEWFKNIVTRIWESKISRFLASTQASLDLITQNLSGLSVRRQHVIEAIKKAGLEDKPFKNWSLTDVADFAVALREVSKPILIAANKIDTPVAVEYVRALKKRFGEENVVPVSALGEYILRKASQGELIEYIPGDSMFRIKDSSRLTSDQLKVLKLIEDNVLKQYGSTGVQQLLNHAVFRKLGLIVVYPVEDENKFTDHHGNILPDAYLVPRNTTARELAYMIHTELGEGFLYAVNARSKRRIGEDYVLENNDIIKIVAVKSRSS</sequence>
<accession>B8D6C7</accession>
<dbReference type="GO" id="GO:0016887">
    <property type="term" value="F:ATP hydrolysis activity"/>
    <property type="evidence" value="ECO:0007669"/>
    <property type="project" value="TreeGrafter"/>
</dbReference>
<evidence type="ECO:0000313" key="3">
    <source>
        <dbReference type="EMBL" id="ACL11658.1"/>
    </source>
</evidence>
<dbReference type="EMBL" id="CP001140">
    <property type="protein sequence ID" value="ACL11658.1"/>
    <property type="molecule type" value="Genomic_DNA"/>
</dbReference>
<keyword evidence="1" id="KW-0547">Nucleotide-binding</keyword>
<dbReference type="PANTHER" id="PTHR23305:SF1">
    <property type="entry name" value="OBG-TYPE G DOMAIN-CONTAINING PROTEIN"/>
    <property type="match status" value="1"/>
</dbReference>
<dbReference type="PANTHER" id="PTHR23305">
    <property type="entry name" value="OBG GTPASE FAMILY"/>
    <property type="match status" value="1"/>
</dbReference>
<dbReference type="GeneID" id="7171383"/>
<gene>
    <name evidence="3" type="ordered locus">DKAM_1332</name>
</gene>
<dbReference type="Pfam" id="PF02824">
    <property type="entry name" value="TGS"/>
    <property type="match status" value="1"/>
</dbReference>
<dbReference type="KEGG" id="dka:DKAM_1332"/>
<dbReference type="PROSITE" id="PS51710">
    <property type="entry name" value="G_OBG"/>
    <property type="match status" value="1"/>
</dbReference>
<dbReference type="AlphaFoldDB" id="B8D6C7"/>
<feature type="domain" description="OBG-type G" evidence="2">
    <location>
        <begin position="6"/>
        <end position="277"/>
    </location>
</feature>
<dbReference type="InterPro" id="IPR006073">
    <property type="entry name" value="GTP-bd"/>
</dbReference>
<dbReference type="eggNOG" id="arCOG00357">
    <property type="taxonomic scope" value="Archaea"/>
</dbReference>
<dbReference type="HOGENOM" id="CLU_037276_1_0_2"/>
<dbReference type="Gene3D" id="3.10.20.30">
    <property type="match status" value="1"/>
</dbReference>
<dbReference type="GO" id="GO:0005737">
    <property type="term" value="C:cytoplasm"/>
    <property type="evidence" value="ECO:0007669"/>
    <property type="project" value="TreeGrafter"/>
</dbReference>
<dbReference type="InterPro" id="IPR013646">
    <property type="entry name" value="YGR210-like_G4"/>
</dbReference>
<dbReference type="InterPro" id="IPR004095">
    <property type="entry name" value="TGS"/>
</dbReference>
<dbReference type="Pfam" id="PF08438">
    <property type="entry name" value="YGR210-like_G4"/>
    <property type="match status" value="1"/>
</dbReference>
<dbReference type="InterPro" id="IPR031167">
    <property type="entry name" value="G_OBG"/>
</dbReference>